<gene>
    <name evidence="1" type="ORF">AVEN_100473_1</name>
</gene>
<accession>A0A4Y2QBN4</accession>
<keyword evidence="2" id="KW-1185">Reference proteome</keyword>
<dbReference type="EMBL" id="BGPR01220241">
    <property type="protein sequence ID" value="GBN60904.1"/>
    <property type="molecule type" value="Genomic_DNA"/>
</dbReference>
<feature type="non-terminal residue" evidence="1">
    <location>
        <position position="1"/>
    </location>
</feature>
<organism evidence="1 2">
    <name type="scientific">Araneus ventricosus</name>
    <name type="common">Orbweaver spider</name>
    <name type="synonym">Epeira ventricosa</name>
    <dbReference type="NCBI Taxonomy" id="182803"/>
    <lineage>
        <taxon>Eukaryota</taxon>
        <taxon>Metazoa</taxon>
        <taxon>Ecdysozoa</taxon>
        <taxon>Arthropoda</taxon>
        <taxon>Chelicerata</taxon>
        <taxon>Arachnida</taxon>
        <taxon>Araneae</taxon>
        <taxon>Araneomorphae</taxon>
        <taxon>Entelegynae</taxon>
        <taxon>Araneoidea</taxon>
        <taxon>Araneidae</taxon>
        <taxon>Araneus</taxon>
    </lineage>
</organism>
<reference evidence="1 2" key="1">
    <citation type="journal article" date="2019" name="Sci. Rep.">
        <title>Orb-weaving spider Araneus ventricosus genome elucidates the spidroin gene catalogue.</title>
        <authorList>
            <person name="Kono N."/>
            <person name="Nakamura H."/>
            <person name="Ohtoshi R."/>
            <person name="Moran D.A.P."/>
            <person name="Shinohara A."/>
            <person name="Yoshida Y."/>
            <person name="Fujiwara M."/>
            <person name="Mori M."/>
            <person name="Tomita M."/>
            <person name="Arakawa K."/>
        </authorList>
    </citation>
    <scope>NUCLEOTIDE SEQUENCE [LARGE SCALE GENOMIC DNA]</scope>
</reference>
<comment type="caution">
    <text evidence="1">The sequence shown here is derived from an EMBL/GenBank/DDBJ whole genome shotgun (WGS) entry which is preliminary data.</text>
</comment>
<protein>
    <submittedName>
        <fullName evidence="1">Uncharacterized protein</fullName>
    </submittedName>
</protein>
<evidence type="ECO:0000313" key="1">
    <source>
        <dbReference type="EMBL" id="GBN60904.1"/>
    </source>
</evidence>
<proteinExistence type="predicted"/>
<dbReference type="AlphaFoldDB" id="A0A4Y2QBN4"/>
<name>A0A4Y2QBN4_ARAVE</name>
<evidence type="ECO:0000313" key="2">
    <source>
        <dbReference type="Proteomes" id="UP000499080"/>
    </source>
</evidence>
<dbReference type="Proteomes" id="UP000499080">
    <property type="component" value="Unassembled WGS sequence"/>
</dbReference>
<sequence>MDGSPWHLTRPSLLTRKPLDESVSAVYGWMALVSHPSILVDSKAFGRVGQRGLWMDRLGISPVHPC</sequence>